<name>A0AA37Q2J2_9BACT</name>
<dbReference type="Proteomes" id="UP001161325">
    <property type="component" value="Unassembled WGS sequence"/>
</dbReference>
<organism evidence="1 2">
    <name type="scientific">Roseisolibacter agri</name>
    <dbReference type="NCBI Taxonomy" id="2014610"/>
    <lineage>
        <taxon>Bacteria</taxon>
        <taxon>Pseudomonadati</taxon>
        <taxon>Gemmatimonadota</taxon>
        <taxon>Gemmatimonadia</taxon>
        <taxon>Gemmatimonadales</taxon>
        <taxon>Gemmatimonadaceae</taxon>
        <taxon>Roseisolibacter</taxon>
    </lineage>
</organism>
<keyword evidence="2" id="KW-1185">Reference proteome</keyword>
<evidence type="ECO:0000313" key="2">
    <source>
        <dbReference type="Proteomes" id="UP001161325"/>
    </source>
</evidence>
<proteinExistence type="predicted"/>
<reference evidence="1" key="1">
    <citation type="submission" date="2022-08" db="EMBL/GenBank/DDBJ databases">
        <title>Draft genome sequencing of Roseisolibacter agri AW1220.</title>
        <authorList>
            <person name="Tobiishi Y."/>
            <person name="Tonouchi A."/>
        </authorList>
    </citation>
    <scope>NUCLEOTIDE SEQUENCE</scope>
    <source>
        <strain evidence="1">AW1220</strain>
    </source>
</reference>
<gene>
    <name evidence="1" type="ORF">rosag_19130</name>
</gene>
<sequence length="90" mass="10104">MAPQKPTDPDEIEVLPIVLDDEAPLPELPPESLADFYSPEEWASAKARLLATRAKRKPQRQAIADRYYASIFKALWAHFLATEGKDSGPR</sequence>
<accession>A0AA37Q2J2</accession>
<dbReference type="EMBL" id="BRXS01000003">
    <property type="protein sequence ID" value="GLC25400.1"/>
    <property type="molecule type" value="Genomic_DNA"/>
</dbReference>
<evidence type="ECO:0000313" key="1">
    <source>
        <dbReference type="EMBL" id="GLC25400.1"/>
    </source>
</evidence>
<comment type="caution">
    <text evidence="1">The sequence shown here is derived from an EMBL/GenBank/DDBJ whole genome shotgun (WGS) entry which is preliminary data.</text>
</comment>
<dbReference type="AlphaFoldDB" id="A0AA37Q2J2"/>
<protein>
    <submittedName>
        <fullName evidence="1">Uncharacterized protein</fullName>
    </submittedName>
</protein>